<reference evidence="2 3" key="1">
    <citation type="submission" date="2015-12" db="EMBL/GenBank/DDBJ databases">
        <title>Draft genome sequence of the thermoanaerobe Thermotalea metallivorans, an isolate from the runoff channel of the Great Artesian Basin, Australia.</title>
        <authorList>
            <person name="Patel B.K."/>
        </authorList>
    </citation>
    <scope>NUCLEOTIDE SEQUENCE [LARGE SCALE GENOMIC DNA]</scope>
    <source>
        <strain evidence="2 3">B2-1</strain>
    </source>
</reference>
<dbReference type="PATRIC" id="fig|520762.4.peg.707"/>
<name>A0A140L976_9FIRM</name>
<dbReference type="Pfam" id="PF12728">
    <property type="entry name" value="HTH_17"/>
    <property type="match status" value="1"/>
</dbReference>
<comment type="caution">
    <text evidence="2">The sequence shown here is derived from an EMBL/GenBank/DDBJ whole genome shotgun (WGS) entry which is preliminary data.</text>
</comment>
<gene>
    <name evidence="2" type="ORF">AN619_06310</name>
</gene>
<keyword evidence="3" id="KW-1185">Reference proteome</keyword>
<dbReference type="OrthoDB" id="90266at2"/>
<dbReference type="EMBL" id="LOEE01000019">
    <property type="protein sequence ID" value="KXG77101.1"/>
    <property type="molecule type" value="Genomic_DNA"/>
</dbReference>
<evidence type="ECO:0000313" key="3">
    <source>
        <dbReference type="Proteomes" id="UP000070456"/>
    </source>
</evidence>
<feature type="domain" description="Helix-turn-helix" evidence="1">
    <location>
        <begin position="31"/>
        <end position="76"/>
    </location>
</feature>
<dbReference type="AlphaFoldDB" id="A0A140L976"/>
<dbReference type="Proteomes" id="UP000070456">
    <property type="component" value="Unassembled WGS sequence"/>
</dbReference>
<accession>A0A140L976</accession>
<dbReference type="InterPro" id="IPR041657">
    <property type="entry name" value="HTH_17"/>
</dbReference>
<proteinExistence type="predicted"/>
<evidence type="ECO:0000313" key="2">
    <source>
        <dbReference type="EMBL" id="KXG77101.1"/>
    </source>
</evidence>
<dbReference type="InterPro" id="IPR010093">
    <property type="entry name" value="SinI_DNA-bd"/>
</dbReference>
<evidence type="ECO:0000259" key="1">
    <source>
        <dbReference type="Pfam" id="PF12728"/>
    </source>
</evidence>
<protein>
    <recommendedName>
        <fullName evidence="1">Helix-turn-helix domain-containing protein</fullName>
    </recommendedName>
</protein>
<dbReference type="NCBIfam" id="TIGR01764">
    <property type="entry name" value="excise"/>
    <property type="match status" value="1"/>
</dbReference>
<sequence>MFNIAWKGADTLLKSNEAYKLVFREYPDVVNVEQMCEMLGGISTKTGYRLLKQNKIKHFKIGRSYKIPKLHIFEYLDVVQESNA</sequence>
<organism evidence="2 3">
    <name type="scientific">Thermotalea metallivorans</name>
    <dbReference type="NCBI Taxonomy" id="520762"/>
    <lineage>
        <taxon>Bacteria</taxon>
        <taxon>Bacillati</taxon>
        <taxon>Bacillota</taxon>
        <taxon>Clostridia</taxon>
        <taxon>Peptostreptococcales</taxon>
        <taxon>Thermotaleaceae</taxon>
        <taxon>Thermotalea</taxon>
    </lineage>
</organism>
<dbReference type="GO" id="GO:0003677">
    <property type="term" value="F:DNA binding"/>
    <property type="evidence" value="ECO:0007669"/>
    <property type="project" value="InterPro"/>
</dbReference>